<dbReference type="EMBL" id="CP000493">
    <property type="protein sequence ID" value="ABM80598.1"/>
    <property type="molecule type" value="Genomic_DNA"/>
</dbReference>
<evidence type="ECO:0000313" key="3">
    <source>
        <dbReference type="Proteomes" id="UP000002593"/>
    </source>
</evidence>
<dbReference type="Pfam" id="PF01637">
    <property type="entry name" value="ATPase_2"/>
    <property type="match status" value="1"/>
</dbReference>
<dbReference type="OrthoDB" id="25948at2157"/>
<dbReference type="InterPro" id="IPR011579">
    <property type="entry name" value="ATPase_dom"/>
</dbReference>
<accession>A2BKT7</accession>
<dbReference type="GO" id="GO:0005524">
    <property type="term" value="F:ATP binding"/>
    <property type="evidence" value="ECO:0007669"/>
    <property type="project" value="InterPro"/>
</dbReference>
<proteinExistence type="predicted"/>
<dbReference type="Gene3D" id="3.40.50.300">
    <property type="entry name" value="P-loop containing nucleotide triphosphate hydrolases"/>
    <property type="match status" value="1"/>
</dbReference>
<name>A2BKT7_HYPBU</name>
<gene>
    <name evidence="2" type="ordered locus">Hbut_0744</name>
</gene>
<dbReference type="HOGENOM" id="CLU_070505_0_0_2"/>
<dbReference type="STRING" id="415426.Hbut_0744"/>
<protein>
    <submittedName>
        <fullName evidence="2">Conserved crenarchaeal protein</fullName>
    </submittedName>
</protein>
<evidence type="ECO:0000313" key="2">
    <source>
        <dbReference type="EMBL" id="ABM80598.1"/>
    </source>
</evidence>
<dbReference type="AlphaFoldDB" id="A2BKT7"/>
<dbReference type="EnsemblBacteria" id="ABM80598">
    <property type="protein sequence ID" value="ABM80598"/>
    <property type="gene ID" value="Hbut_0744"/>
</dbReference>
<dbReference type="SUPFAM" id="SSF52540">
    <property type="entry name" value="P-loop containing nucleoside triphosphate hydrolases"/>
    <property type="match status" value="1"/>
</dbReference>
<reference evidence="2 3" key="1">
    <citation type="journal article" date="2007" name="Archaea">
        <title>The genome of Hyperthermus butylicus: a sulfur-reducing, peptide fermenting, neutrophilic Crenarchaeote growing up to 108 degrees C.</title>
        <authorList>
            <person name="Brugger K."/>
            <person name="Chen L."/>
            <person name="Stark M."/>
            <person name="Zibat A."/>
            <person name="Redder P."/>
            <person name="Ruepp A."/>
            <person name="Awayez M."/>
            <person name="She Q."/>
            <person name="Garrett R.A."/>
            <person name="Klenk H.P."/>
        </authorList>
    </citation>
    <scope>NUCLEOTIDE SEQUENCE [LARGE SCALE GENOMIC DNA]</scope>
    <source>
        <strain evidence="3">DSM 5456 / JCM 9403 / PLM1-5</strain>
    </source>
</reference>
<keyword evidence="3" id="KW-1185">Reference proteome</keyword>
<dbReference type="eggNOG" id="arCOG03409">
    <property type="taxonomic scope" value="Archaea"/>
</dbReference>
<dbReference type="Proteomes" id="UP000002593">
    <property type="component" value="Chromosome"/>
</dbReference>
<dbReference type="RefSeq" id="WP_011821916.1">
    <property type="nucleotide sequence ID" value="NC_008818.1"/>
</dbReference>
<dbReference type="InterPro" id="IPR027417">
    <property type="entry name" value="P-loop_NTPase"/>
</dbReference>
<sequence>MYVRFVDRAAELSILLGLAERGSGVPIYLYGPEGCGKTRLLRELVARLREHSSYLVAYIDALEERDPGRAVAGSDELRRLILDAVRSAGGGPLGVILVYAVARVLASIERRLVEGRHVVIVVDDVARPLGLDSVEAYVKSLLRLVEYDLAEKNPASVLVVASTSEGLSLEKLKRHPTWVSVKLLWGLPREGFEELAGLLGAPGTELVGDVWRFTGGNPRALIQIATVYQWNIKAWLRDLDASIIVPVLAEAKARGLLAELREVLEDPDSIITSATPGLQQVGQLLVEHNLLIYKAIATLTGESIPANQELGIGRYYAWQLPAYRILLRKHLQGQLGTPAW</sequence>
<dbReference type="KEGG" id="hbu:Hbut_0744"/>
<dbReference type="CDD" id="cd00009">
    <property type="entry name" value="AAA"/>
    <property type="match status" value="1"/>
</dbReference>
<evidence type="ECO:0000259" key="1">
    <source>
        <dbReference type="SMART" id="SM00382"/>
    </source>
</evidence>
<dbReference type="InterPro" id="IPR003593">
    <property type="entry name" value="AAA+_ATPase"/>
</dbReference>
<dbReference type="SMART" id="SM00382">
    <property type="entry name" value="AAA"/>
    <property type="match status" value="1"/>
</dbReference>
<organism evidence="2 3">
    <name type="scientific">Hyperthermus butylicus (strain DSM 5456 / JCM 9403 / PLM1-5)</name>
    <dbReference type="NCBI Taxonomy" id="415426"/>
    <lineage>
        <taxon>Archaea</taxon>
        <taxon>Thermoproteota</taxon>
        <taxon>Thermoprotei</taxon>
        <taxon>Desulfurococcales</taxon>
        <taxon>Pyrodictiaceae</taxon>
        <taxon>Hyperthermus</taxon>
    </lineage>
</organism>
<feature type="domain" description="AAA+ ATPase" evidence="1">
    <location>
        <begin position="23"/>
        <end position="189"/>
    </location>
</feature>
<dbReference type="GeneID" id="4782912"/>